<proteinExistence type="predicted"/>
<name>A0A2A5RI49_9LACT</name>
<evidence type="ECO:0000313" key="2">
    <source>
        <dbReference type="Proteomes" id="UP000218181"/>
    </source>
</evidence>
<accession>A0A2A5RI49</accession>
<dbReference type="RefSeq" id="WP_290123313.1">
    <property type="nucleotide sequence ID" value="NZ_BBAL01000024.1"/>
</dbReference>
<reference evidence="1 2" key="1">
    <citation type="submission" date="2014-12" db="EMBL/GenBank/DDBJ databases">
        <title>Draft genome sequences of 10 type strains of Lactococcus.</title>
        <authorList>
            <person name="Sun Z."/>
            <person name="Zhong Z."/>
            <person name="Liu W."/>
            <person name="Zhang W."/>
            <person name="Zhang H."/>
        </authorList>
    </citation>
    <scope>NUCLEOTIDE SEQUENCE [LARGE SCALE GENOMIC DNA]</scope>
    <source>
        <strain evidence="1 2">JCM 16395</strain>
    </source>
</reference>
<organism evidence="1 2">
    <name type="scientific">Lactococcus fujiensis JCM 16395</name>
    <dbReference type="NCBI Taxonomy" id="1291764"/>
    <lineage>
        <taxon>Bacteria</taxon>
        <taxon>Bacillati</taxon>
        <taxon>Bacillota</taxon>
        <taxon>Bacilli</taxon>
        <taxon>Lactobacillales</taxon>
        <taxon>Streptococcaceae</taxon>
        <taxon>Lactococcus</taxon>
    </lineage>
</organism>
<dbReference type="EMBL" id="JXJU01000021">
    <property type="protein sequence ID" value="PCR98805.1"/>
    <property type="molecule type" value="Genomic_DNA"/>
</dbReference>
<comment type="caution">
    <text evidence="1">The sequence shown here is derived from an EMBL/GenBank/DDBJ whole genome shotgun (WGS) entry which is preliminary data.</text>
</comment>
<protein>
    <submittedName>
        <fullName evidence="1">Uncharacterized protein</fullName>
    </submittedName>
</protein>
<sequence>MTIFHRYDKIVNGTFYFGLSGELVKVAKLLVRTWIKRPYTDNPI</sequence>
<keyword evidence="2" id="KW-1185">Reference proteome</keyword>
<evidence type="ECO:0000313" key="1">
    <source>
        <dbReference type="EMBL" id="PCR98805.1"/>
    </source>
</evidence>
<dbReference type="Proteomes" id="UP000218181">
    <property type="component" value="Unassembled WGS sequence"/>
</dbReference>
<dbReference type="AlphaFoldDB" id="A0A2A5RI49"/>
<gene>
    <name evidence="1" type="ORF">RT41_GL000884</name>
</gene>